<proteinExistence type="predicted"/>
<feature type="domain" description="Response regulatory" evidence="2">
    <location>
        <begin position="4"/>
        <end position="125"/>
    </location>
</feature>
<dbReference type="InterPro" id="IPR011006">
    <property type="entry name" value="CheY-like_superfamily"/>
</dbReference>
<organism evidence="3 4">
    <name type="scientific">Algoriphagus ornithinivorans</name>
    <dbReference type="NCBI Taxonomy" id="226506"/>
    <lineage>
        <taxon>Bacteria</taxon>
        <taxon>Pseudomonadati</taxon>
        <taxon>Bacteroidota</taxon>
        <taxon>Cytophagia</taxon>
        <taxon>Cytophagales</taxon>
        <taxon>Cyclobacteriaceae</taxon>
        <taxon>Algoriphagus</taxon>
    </lineage>
</organism>
<dbReference type="PROSITE" id="PS50110">
    <property type="entry name" value="RESPONSE_REGULATORY"/>
    <property type="match status" value="1"/>
</dbReference>
<protein>
    <submittedName>
        <fullName evidence="3">Response regulator receiver domain-containing protein</fullName>
    </submittedName>
</protein>
<accession>A0A1I5HPP9</accession>
<gene>
    <name evidence="3" type="ORF">SAMN04488519_107191</name>
</gene>
<evidence type="ECO:0000256" key="1">
    <source>
        <dbReference type="PROSITE-ProRule" id="PRU00169"/>
    </source>
</evidence>
<dbReference type="AlphaFoldDB" id="A0A1I5HPP9"/>
<name>A0A1I5HPP9_9BACT</name>
<keyword evidence="1" id="KW-0597">Phosphoprotein</keyword>
<dbReference type="GO" id="GO:0000160">
    <property type="term" value="P:phosphorelay signal transduction system"/>
    <property type="evidence" value="ECO:0007669"/>
    <property type="project" value="InterPro"/>
</dbReference>
<evidence type="ECO:0000313" key="3">
    <source>
        <dbReference type="EMBL" id="SFO50288.1"/>
    </source>
</evidence>
<feature type="modified residue" description="4-aspartylphosphate" evidence="1">
    <location>
        <position position="58"/>
    </location>
</feature>
<dbReference type="SUPFAM" id="SSF52172">
    <property type="entry name" value="CheY-like"/>
    <property type="match status" value="1"/>
</dbReference>
<reference evidence="4" key="1">
    <citation type="submission" date="2016-10" db="EMBL/GenBank/DDBJ databases">
        <authorList>
            <person name="Varghese N."/>
            <person name="Submissions S."/>
        </authorList>
    </citation>
    <scope>NUCLEOTIDE SEQUENCE [LARGE SCALE GENOMIC DNA]</scope>
    <source>
        <strain evidence="4">DSM 15282</strain>
    </source>
</reference>
<dbReference type="EMBL" id="FOVW01000007">
    <property type="protein sequence ID" value="SFO50288.1"/>
    <property type="molecule type" value="Genomic_DNA"/>
</dbReference>
<dbReference type="Proteomes" id="UP000199564">
    <property type="component" value="Unassembled WGS sequence"/>
</dbReference>
<dbReference type="Gene3D" id="3.40.50.2300">
    <property type="match status" value="1"/>
</dbReference>
<dbReference type="RefSeq" id="WP_175557914.1">
    <property type="nucleotide sequence ID" value="NZ_FOVW01000007.1"/>
</dbReference>
<keyword evidence="4" id="KW-1185">Reference proteome</keyword>
<dbReference type="InterPro" id="IPR001789">
    <property type="entry name" value="Sig_transdc_resp-reg_receiver"/>
</dbReference>
<sequence length="130" mass="15025">MNKELIIIDDDDILLVILEKMFGKINPNLKISTFIKGSDALTFLKNSEFNHPPALLVDLHLKDLKDWDFLDKLETDDRFRSKVFIITSSVNSENPSKSKRYKNVAGFFEKPLTFDVIQRINQLIVESNPN</sequence>
<evidence type="ECO:0000313" key="4">
    <source>
        <dbReference type="Proteomes" id="UP000199564"/>
    </source>
</evidence>
<dbReference type="STRING" id="226506.SAMN04488519_107191"/>
<evidence type="ECO:0000259" key="2">
    <source>
        <dbReference type="PROSITE" id="PS50110"/>
    </source>
</evidence>